<evidence type="ECO:0000259" key="8">
    <source>
        <dbReference type="Pfam" id="PF03633"/>
    </source>
</evidence>
<dbReference type="GO" id="GO:0004553">
    <property type="term" value="F:hydrolase activity, hydrolyzing O-glycosyl compounds"/>
    <property type="evidence" value="ECO:0007669"/>
    <property type="project" value="TreeGrafter"/>
</dbReference>
<keyword evidence="2" id="KW-0378">Hydrolase</keyword>
<dbReference type="GO" id="GO:0050082">
    <property type="term" value="F:maltose phosphorylase activity"/>
    <property type="evidence" value="ECO:0007669"/>
    <property type="project" value="UniProtKB-EC"/>
</dbReference>
<dbReference type="AlphaFoldDB" id="A0A7U9DK46"/>
<keyword evidence="10" id="KW-0328">Glycosyltransferase</keyword>
<gene>
    <name evidence="10" type="ORF">SLI_0700</name>
</gene>
<dbReference type="Pfam" id="PF03633">
    <property type="entry name" value="Glyco_hydro_65C"/>
    <property type="match status" value="1"/>
</dbReference>
<dbReference type="GO" id="GO:0030246">
    <property type="term" value="F:carbohydrate binding"/>
    <property type="evidence" value="ECO:0007669"/>
    <property type="project" value="InterPro"/>
</dbReference>
<name>A0A7U9DK46_STRLI</name>
<dbReference type="PANTHER" id="PTHR11051:SF13">
    <property type="entry name" value="GLYCOSYL TRANSFERASE"/>
    <property type="match status" value="1"/>
</dbReference>
<evidence type="ECO:0000259" key="7">
    <source>
        <dbReference type="Pfam" id="PF03632"/>
    </source>
</evidence>
<evidence type="ECO:0000256" key="6">
    <source>
        <dbReference type="SAM" id="MobiDB-lite"/>
    </source>
</evidence>
<dbReference type="InterPro" id="IPR037018">
    <property type="entry name" value="GH65_N"/>
</dbReference>
<feature type="region of interest" description="Disordered" evidence="6">
    <location>
        <begin position="177"/>
        <end position="198"/>
    </location>
</feature>
<feature type="binding site" evidence="5">
    <location>
        <begin position="361"/>
        <end position="362"/>
    </location>
    <ligand>
        <name>substrate</name>
    </ligand>
</feature>
<feature type="binding site" evidence="5">
    <location>
        <begin position="592"/>
        <end position="593"/>
    </location>
    <ligand>
        <name>substrate</name>
    </ligand>
</feature>
<dbReference type="PIRSF" id="PIRSF036289">
    <property type="entry name" value="Glycosyl_hydrolase_malt_phosph"/>
    <property type="match status" value="1"/>
</dbReference>
<dbReference type="Proteomes" id="UP000014062">
    <property type="component" value="Chromosome"/>
</dbReference>
<dbReference type="SUPFAM" id="SSF48208">
    <property type="entry name" value="Six-hairpin glycosidases"/>
    <property type="match status" value="1"/>
</dbReference>
<dbReference type="RefSeq" id="WP_003978140.1">
    <property type="nucleotide sequence ID" value="NZ_CM001889.1"/>
</dbReference>
<evidence type="ECO:0000256" key="2">
    <source>
        <dbReference type="ARBA" id="ARBA00022801"/>
    </source>
</evidence>
<dbReference type="InterPro" id="IPR005196">
    <property type="entry name" value="Glyco_hydro_65_N"/>
</dbReference>
<dbReference type="FunFam" id="2.70.98.40:FF:000001">
    <property type="entry name" value="Family 65 glycosyl hydrolase"/>
    <property type="match status" value="1"/>
</dbReference>
<dbReference type="InterPro" id="IPR008928">
    <property type="entry name" value="6-hairpin_glycosidase_sf"/>
</dbReference>
<dbReference type="Gene3D" id="1.50.10.10">
    <property type="match status" value="1"/>
</dbReference>
<evidence type="ECO:0000313" key="11">
    <source>
        <dbReference type="Proteomes" id="UP000014062"/>
    </source>
</evidence>
<protein>
    <submittedName>
        <fullName evidence="10">Maltose phosphorylase</fullName>
        <ecNumber evidence="10">2.4.1.8</ecNumber>
    </submittedName>
</protein>
<evidence type="ECO:0000256" key="1">
    <source>
        <dbReference type="ARBA" id="ARBA00006768"/>
    </source>
</evidence>
<dbReference type="InterPro" id="IPR017045">
    <property type="entry name" value="Malt_Pase/Glycosyl_Hdrlase"/>
</dbReference>
<accession>A0A7U9DK46</accession>
<evidence type="ECO:0000313" key="10">
    <source>
        <dbReference type="EMBL" id="EOY45419.1"/>
    </source>
</evidence>
<dbReference type="Gene3D" id="2.60.420.10">
    <property type="entry name" value="Maltose phosphorylase, domain 3"/>
    <property type="match status" value="1"/>
</dbReference>
<dbReference type="FunFam" id="2.60.420.10:FF:000005">
    <property type="entry name" value="Alpha,alpha-trehalose phosphorylase"/>
    <property type="match status" value="1"/>
</dbReference>
<dbReference type="InterPro" id="IPR005194">
    <property type="entry name" value="Glyco_hydro_65_C"/>
</dbReference>
<comment type="similarity">
    <text evidence="1">Belongs to the glycosyl hydrolase 65 family.</text>
</comment>
<dbReference type="InterPro" id="IPR005195">
    <property type="entry name" value="Glyco_hydro_65_M"/>
</dbReference>
<sequence length="792" mass="87264">MITNRTYTVEPWRVRETALNLDLLAQSESVFALSNGHVGWRGNLDEGEPHGLPGSYLNGVYELHPLPYAEAGYGYPESGQTVINVTNGKLLRLLVDDEPFDLRYGRLGRHERTLDLRRGVLERTCEWTSPAGTTVRVRSTRLVSLTQRAIAAVEYEVEPVDTRTRVVIQSELVANESLPSSEGDPRAAQALQSPLEPEEDLAMGSRLRLVHRTRRSGLRVAVAADHVVDAPGEITTSSESNTDVSRLTITSVLDPGQRLRVQKTVAHGWSGARSRPAMSDQVEAALAAAAHGGWDGLVAEQRDYLDDFWARADVEVHGDEEIQQAVRFALFHVLQAGARAEQRAIPAKGLTGSGYDGHAFWDTEMFVLPLLTYTAPKAVAEALRWRQATLPAARDRATQLGLRGAAFPWRTIDGSEGSAYWPAGTAAFHVAADIAHAAVRYTAATGDLDFERETALELLVETARLWRSLGHHDHHGVFHIDGITGPDEYSAVVDDNTYTNLMARANLLAAADVCERHPEEATGLGVDEEESAAWRDAAEAVHIPYNEEIGVHEQHAGFTRHQRWDFANTGADQYPLMLHFPYFDVYRKQVVKQSDLVLAMYTCGSWFDAHCDDDQMAANFAYYEPLTVRDSSLSACCQAVVAAQTGHLRLAYDYATEAALMDLADLEHNTRDGLHIASLAGTWMALVAGFGGTRRDGDSLRFTPRLPEKFSRLAFRLQFRGRCLQVEIGPDRASYSLLGGPPLTIHHHGSEVRVDGAEPVTLGISAPKWRPTPEQPPHRRPGVTERPVPSDG</sequence>
<feature type="domain" description="Glycoside hydrolase family 65 C-terminal" evidence="8">
    <location>
        <begin position="694"/>
        <end position="754"/>
    </location>
</feature>
<feature type="region of interest" description="Disordered" evidence="6">
    <location>
        <begin position="762"/>
        <end position="792"/>
    </location>
</feature>
<dbReference type="GO" id="GO:0005975">
    <property type="term" value="P:carbohydrate metabolic process"/>
    <property type="evidence" value="ECO:0007669"/>
    <property type="project" value="InterPro"/>
</dbReference>
<dbReference type="FunFam" id="1.50.10.10:FF:000029">
    <property type="entry name" value="Family 65 glycosyl hydrolase"/>
    <property type="match status" value="1"/>
</dbReference>
<dbReference type="SUPFAM" id="SSF74650">
    <property type="entry name" value="Galactose mutarotase-like"/>
    <property type="match status" value="1"/>
</dbReference>
<dbReference type="Pfam" id="PF03632">
    <property type="entry name" value="Glyco_hydro_65m"/>
    <property type="match status" value="1"/>
</dbReference>
<evidence type="ECO:0000256" key="3">
    <source>
        <dbReference type="ARBA" id="ARBA00023295"/>
    </source>
</evidence>
<evidence type="ECO:0000256" key="5">
    <source>
        <dbReference type="PIRSR" id="PIRSR036289-51"/>
    </source>
</evidence>
<feature type="domain" description="Glycoside hydrolase family 65 central catalytic" evidence="7">
    <location>
        <begin position="327"/>
        <end position="684"/>
    </location>
</feature>
<dbReference type="PANTHER" id="PTHR11051">
    <property type="entry name" value="GLYCOSYL HYDROLASE-RELATED"/>
    <property type="match status" value="1"/>
</dbReference>
<proteinExistence type="inferred from homology"/>
<dbReference type="InterPro" id="IPR012341">
    <property type="entry name" value="6hp_glycosidase-like_sf"/>
</dbReference>
<dbReference type="Gene3D" id="2.70.98.40">
    <property type="entry name" value="Glycoside hydrolase, family 65, N-terminal domain"/>
    <property type="match status" value="1"/>
</dbReference>
<evidence type="ECO:0000256" key="4">
    <source>
        <dbReference type="PIRSR" id="PIRSR036289-50"/>
    </source>
</evidence>
<reference evidence="11" key="1">
    <citation type="journal article" date="2013" name="Genome Biol. Evol.">
        <title>The genome sequence of Streptomyces lividans 66 reveals a novel tRNA-dependent peptide biosynthetic system within a metal-related genomic island.</title>
        <authorList>
            <person name="Cruz-Morales P."/>
            <person name="Vijgenboom E."/>
            <person name="Iruegas-Bocardo F."/>
            <person name="Girard G."/>
            <person name="Yanez-Guerra L.A."/>
            <person name="Ramos-Aboites H.E."/>
            <person name="Pernodet J.L."/>
            <person name="Anne J."/>
            <person name="van Wezel G.P."/>
            <person name="Barona-Gomez F."/>
        </authorList>
    </citation>
    <scope>NUCLEOTIDE SEQUENCE [LARGE SCALE GENOMIC DNA]</scope>
    <source>
        <strain evidence="11">1326</strain>
    </source>
</reference>
<dbReference type="InterPro" id="IPR011013">
    <property type="entry name" value="Gal_mutarotase_sf_dom"/>
</dbReference>
<dbReference type="EMBL" id="CM001889">
    <property type="protein sequence ID" value="EOY45419.1"/>
    <property type="molecule type" value="Genomic_DNA"/>
</dbReference>
<keyword evidence="3" id="KW-0326">Glycosidase</keyword>
<organism evidence="10 11">
    <name type="scientific">Streptomyces lividans 1326</name>
    <dbReference type="NCBI Taxonomy" id="1200984"/>
    <lineage>
        <taxon>Bacteria</taxon>
        <taxon>Bacillati</taxon>
        <taxon>Actinomycetota</taxon>
        <taxon>Actinomycetes</taxon>
        <taxon>Kitasatosporales</taxon>
        <taxon>Streptomycetaceae</taxon>
        <taxon>Streptomyces</taxon>
    </lineage>
</organism>
<dbReference type="Pfam" id="PF03636">
    <property type="entry name" value="Glyco_hydro_65N"/>
    <property type="match status" value="1"/>
</dbReference>
<dbReference type="EC" id="2.4.1.8" evidence="10"/>
<keyword evidence="10" id="KW-0808">Transferase</keyword>
<evidence type="ECO:0000259" key="9">
    <source>
        <dbReference type="Pfam" id="PF03636"/>
    </source>
</evidence>
<feature type="active site" description="Proton donor" evidence="4">
    <location>
        <position position="488"/>
    </location>
</feature>
<feature type="domain" description="Glycoside hydrolase family 65 N-terminal" evidence="9">
    <location>
        <begin position="16"/>
        <end position="270"/>
    </location>
</feature>